<dbReference type="EMBL" id="CAUYUJ010016015">
    <property type="protein sequence ID" value="CAK0860820.1"/>
    <property type="molecule type" value="Genomic_DNA"/>
</dbReference>
<proteinExistence type="predicted"/>
<comment type="caution">
    <text evidence="1">The sequence shown here is derived from an EMBL/GenBank/DDBJ whole genome shotgun (WGS) entry which is preliminary data.</text>
</comment>
<accession>A0ABN9UNN4</accession>
<reference evidence="1" key="1">
    <citation type="submission" date="2023-10" db="EMBL/GenBank/DDBJ databases">
        <authorList>
            <person name="Chen Y."/>
            <person name="Shah S."/>
            <person name="Dougan E. K."/>
            <person name="Thang M."/>
            <person name="Chan C."/>
        </authorList>
    </citation>
    <scope>NUCLEOTIDE SEQUENCE [LARGE SCALE GENOMIC DNA]</scope>
</reference>
<dbReference type="InterPro" id="IPR011990">
    <property type="entry name" value="TPR-like_helical_dom_sf"/>
</dbReference>
<gene>
    <name evidence="1" type="ORF">PCOR1329_LOCUS49682</name>
</gene>
<evidence type="ECO:0000313" key="2">
    <source>
        <dbReference type="Proteomes" id="UP001189429"/>
    </source>
</evidence>
<sequence>MACSSGDQWQHVLALLREVWTASLELGVICHDVGVSAWEMGGQWRRSLSLLREAVRMRLEPNVEICSNVVGVCERSGHPSILGAEGVASARGALASEAGLWGAPRGLVTWLGRAGLSADTSRPAG</sequence>
<organism evidence="1 2">
    <name type="scientific">Prorocentrum cordatum</name>
    <dbReference type="NCBI Taxonomy" id="2364126"/>
    <lineage>
        <taxon>Eukaryota</taxon>
        <taxon>Sar</taxon>
        <taxon>Alveolata</taxon>
        <taxon>Dinophyceae</taxon>
        <taxon>Prorocentrales</taxon>
        <taxon>Prorocentraceae</taxon>
        <taxon>Prorocentrum</taxon>
    </lineage>
</organism>
<name>A0ABN9UNN4_9DINO</name>
<protein>
    <submittedName>
        <fullName evidence="1">Uncharacterized protein</fullName>
    </submittedName>
</protein>
<dbReference type="Gene3D" id="1.25.40.10">
    <property type="entry name" value="Tetratricopeptide repeat domain"/>
    <property type="match status" value="1"/>
</dbReference>
<evidence type="ECO:0000313" key="1">
    <source>
        <dbReference type="EMBL" id="CAK0860820.1"/>
    </source>
</evidence>
<keyword evidence="2" id="KW-1185">Reference proteome</keyword>
<dbReference type="Proteomes" id="UP001189429">
    <property type="component" value="Unassembled WGS sequence"/>
</dbReference>